<dbReference type="PANTHER" id="PTHR33990">
    <property type="entry name" value="PROTEIN YJDN-RELATED"/>
    <property type="match status" value="1"/>
</dbReference>
<reference evidence="3" key="1">
    <citation type="submission" date="2015-07" db="EMBL/GenBank/DDBJ databases">
        <title>Whole genome sequence of an Ensifer adhaerens strain isolated from a cave pool in the Wind Cave National Park.</title>
        <authorList>
            <person name="Eng W.W.H."/>
            <person name="Gan H.M."/>
            <person name="Barton H.A."/>
            <person name="Savka M.A."/>
        </authorList>
    </citation>
    <scope>NUCLEOTIDE SEQUENCE [LARGE SCALE GENOMIC DNA]</scope>
    <source>
        <strain evidence="3">SD006</strain>
    </source>
</reference>
<dbReference type="Gene3D" id="3.10.180.10">
    <property type="entry name" value="2,3-Dihydroxybiphenyl 1,2-Dioxygenase, domain 1"/>
    <property type="match status" value="1"/>
</dbReference>
<dbReference type="RefSeq" id="WP_053252906.1">
    <property type="nucleotide sequence ID" value="NZ_LGAP01000043.1"/>
</dbReference>
<feature type="domain" description="PhnB-like" evidence="1">
    <location>
        <begin position="4"/>
        <end position="118"/>
    </location>
</feature>
<evidence type="ECO:0000313" key="2">
    <source>
        <dbReference type="EMBL" id="KOF13008.1"/>
    </source>
</evidence>
<dbReference type="GO" id="GO:0008168">
    <property type="term" value="F:methyltransferase activity"/>
    <property type="evidence" value="ECO:0007669"/>
    <property type="project" value="UniProtKB-KW"/>
</dbReference>
<accession>A0A0L8BEG1</accession>
<dbReference type="SUPFAM" id="SSF54593">
    <property type="entry name" value="Glyoxalase/Bleomycin resistance protein/Dihydroxybiphenyl dioxygenase"/>
    <property type="match status" value="1"/>
</dbReference>
<comment type="caution">
    <text evidence="2">The sequence shown here is derived from an EMBL/GenBank/DDBJ whole genome shotgun (WGS) entry which is preliminary data.</text>
</comment>
<protein>
    <submittedName>
        <fullName evidence="2">3-demethylubiquinone-9 3-methyltransferase</fullName>
    </submittedName>
</protein>
<dbReference type="PIRSF" id="PIRSF021700">
    <property type="entry name" value="3_dmu_93_MTrfase"/>
    <property type="match status" value="1"/>
</dbReference>
<dbReference type="Pfam" id="PF06983">
    <property type="entry name" value="3-dmu-9_3-mt"/>
    <property type="match status" value="1"/>
</dbReference>
<dbReference type="GO" id="GO:0032259">
    <property type="term" value="P:methylation"/>
    <property type="evidence" value="ECO:0007669"/>
    <property type="project" value="UniProtKB-KW"/>
</dbReference>
<dbReference type="OrthoDB" id="9806473at2"/>
<dbReference type="PANTHER" id="PTHR33990:SF2">
    <property type="entry name" value="PHNB-LIKE DOMAIN-CONTAINING PROTEIN"/>
    <property type="match status" value="1"/>
</dbReference>
<dbReference type="CDD" id="cd06588">
    <property type="entry name" value="PhnB_like"/>
    <property type="match status" value="1"/>
</dbReference>
<evidence type="ECO:0000259" key="1">
    <source>
        <dbReference type="Pfam" id="PF06983"/>
    </source>
</evidence>
<dbReference type="InterPro" id="IPR009725">
    <property type="entry name" value="3_dmu_93_MTrfase"/>
</dbReference>
<gene>
    <name evidence="2" type="ORF">AC244_32325</name>
</gene>
<keyword evidence="2" id="KW-0489">Methyltransferase</keyword>
<dbReference type="Proteomes" id="UP000037425">
    <property type="component" value="Unassembled WGS sequence"/>
</dbReference>
<dbReference type="AlphaFoldDB" id="A0A0L8BEG1"/>
<dbReference type="PATRIC" id="fig|106592.7.peg.5933"/>
<keyword evidence="2" id="KW-0808">Transferase</keyword>
<organism evidence="2 3">
    <name type="scientific">Ensifer adhaerens</name>
    <name type="common">Sinorhizobium morelense</name>
    <dbReference type="NCBI Taxonomy" id="106592"/>
    <lineage>
        <taxon>Bacteria</taxon>
        <taxon>Pseudomonadati</taxon>
        <taxon>Pseudomonadota</taxon>
        <taxon>Alphaproteobacteria</taxon>
        <taxon>Hyphomicrobiales</taxon>
        <taxon>Rhizobiaceae</taxon>
        <taxon>Sinorhizobium/Ensifer group</taxon>
        <taxon>Ensifer</taxon>
    </lineage>
</organism>
<keyword evidence="2" id="KW-0830">Ubiquinone</keyword>
<evidence type="ECO:0000313" key="3">
    <source>
        <dbReference type="Proteomes" id="UP000037425"/>
    </source>
</evidence>
<sequence>MTNVVSNLWFEKDALDAVEFYISVVPNSAIIRTTTLPAESPSGPADSVKLIEFTLGNQQFMALEAGPLDPFNHAFSIVIQCDSQEEIDRLWNALLENGGEPEQCGWIRDRWGLCWQIVPRALGDMIAHSDRDRARRAAEAMLGMIKLDIAALERAFHSHG</sequence>
<dbReference type="InterPro" id="IPR028973">
    <property type="entry name" value="PhnB-like"/>
</dbReference>
<dbReference type="InterPro" id="IPR029068">
    <property type="entry name" value="Glyas_Bleomycin-R_OHBP_Dase"/>
</dbReference>
<name>A0A0L8BEG1_ENSAD</name>
<proteinExistence type="predicted"/>
<dbReference type="EMBL" id="LGAP01000043">
    <property type="protein sequence ID" value="KOF13008.1"/>
    <property type="molecule type" value="Genomic_DNA"/>
</dbReference>